<feature type="region of interest" description="Disordered" evidence="1">
    <location>
        <begin position="97"/>
        <end position="150"/>
    </location>
</feature>
<accession>A0ABT1XNY6</accession>
<evidence type="ECO:0008006" key="4">
    <source>
        <dbReference type="Google" id="ProtNLM"/>
    </source>
</evidence>
<reference evidence="2 3" key="1">
    <citation type="submission" date="2022-08" db="EMBL/GenBank/DDBJ databases">
        <title>Polyphasic taxonomy analysis of Qipengyuania sp.RS5-5.</title>
        <authorList>
            <person name="Xamxidin M."/>
            <person name="Wu M."/>
        </authorList>
    </citation>
    <scope>NUCLEOTIDE SEQUENCE [LARGE SCALE GENOMIC DNA]</scope>
    <source>
        <strain evidence="2 3">RS5-5</strain>
    </source>
</reference>
<evidence type="ECO:0000313" key="2">
    <source>
        <dbReference type="EMBL" id="MCR2833373.1"/>
    </source>
</evidence>
<dbReference type="EMBL" id="JANKHH010000003">
    <property type="protein sequence ID" value="MCR2833373.1"/>
    <property type="molecule type" value="Genomic_DNA"/>
</dbReference>
<protein>
    <recommendedName>
        <fullName evidence="4">Excinuclease ABC subunit B</fullName>
    </recommendedName>
</protein>
<dbReference type="RefSeq" id="WP_257595143.1">
    <property type="nucleotide sequence ID" value="NZ_JANKHH010000003.1"/>
</dbReference>
<keyword evidence="3" id="KW-1185">Reference proteome</keyword>
<comment type="caution">
    <text evidence="2">The sequence shown here is derived from an EMBL/GenBank/DDBJ whole genome shotgun (WGS) entry which is preliminary data.</text>
</comment>
<sequence length="165" mass="17557">MRAVAMALVVLGLIGCGSSDGGDAEIPIEQASGTPLPETSDQSAIDRIAATLSSEGEYSDRKMFTDYMFGKKLKESGALTTSDPTRYSETTVEAAIASERAGQSRRDGDAKSFEQRRAGGDLQIAREDCDEMKRGFEGSPMTYPNGYDFGGETYPDPCAALSAAE</sequence>
<proteinExistence type="predicted"/>
<dbReference type="Proteomes" id="UP001206067">
    <property type="component" value="Unassembled WGS sequence"/>
</dbReference>
<dbReference type="PROSITE" id="PS51257">
    <property type="entry name" value="PROKAR_LIPOPROTEIN"/>
    <property type="match status" value="1"/>
</dbReference>
<gene>
    <name evidence="2" type="ORF">NSO95_05410</name>
</gene>
<feature type="compositionally biased region" description="Basic and acidic residues" evidence="1">
    <location>
        <begin position="102"/>
        <end position="136"/>
    </location>
</feature>
<name>A0ABT1XNY6_9SPHN</name>
<evidence type="ECO:0000256" key="1">
    <source>
        <dbReference type="SAM" id="MobiDB-lite"/>
    </source>
</evidence>
<evidence type="ECO:0000313" key="3">
    <source>
        <dbReference type="Proteomes" id="UP001206067"/>
    </source>
</evidence>
<organism evidence="2 3">
    <name type="scientific">Parerythrobacter lacustris</name>
    <dbReference type="NCBI Taxonomy" id="2969984"/>
    <lineage>
        <taxon>Bacteria</taxon>
        <taxon>Pseudomonadati</taxon>
        <taxon>Pseudomonadota</taxon>
        <taxon>Alphaproteobacteria</taxon>
        <taxon>Sphingomonadales</taxon>
        <taxon>Erythrobacteraceae</taxon>
        <taxon>Parerythrobacter</taxon>
    </lineage>
</organism>